<name>A0ABV1BY13_9FIRM</name>
<dbReference type="EMBL" id="JBBMER010000007">
    <property type="protein sequence ID" value="MEQ2380227.1"/>
    <property type="molecule type" value="Genomic_DNA"/>
</dbReference>
<evidence type="ECO:0000313" key="1">
    <source>
        <dbReference type="EMBL" id="MEQ2380227.1"/>
    </source>
</evidence>
<sequence>MISSVYSYYLSQYGNKSNSKYDSHTRTQLKNTYSKVVKINSQTPVYKLDLSTAAQKYAIDLKEHARALENITEDLSDGADGTMTFKKSAVSSNASAVNASYITDFGAASDDESFDINVKQLACSQLNTGNYLQPRSKHIKPGEYSFDLSINDVIYEFQFKVDNSETTNNIQNKIARLINRSNIGLTANIKEDSLGNTAINIESESTGINGTTPVIFSIKSDDANNQPLIDTLGLDRVTQYPANAIFDVDGDERSSMSNSITINKAYDVKLSKVTEEPVTISLKADADSIVESLNELVAGYNNLISVTNDENNNHFQGTEKLQNEIASIARSYKKQLADSGLSLNKDGTISADKEVIINADNKDALSHIYESLNSFKNSIKEKAEDIALNPMDYVNNKIIAYKNPLRSFPDPYNLSAYTGMMFNGYI</sequence>
<evidence type="ECO:0008006" key="3">
    <source>
        <dbReference type="Google" id="ProtNLM"/>
    </source>
</evidence>
<gene>
    <name evidence="1" type="ORF">WMO14_10080</name>
</gene>
<accession>A0ABV1BY13</accession>
<dbReference type="Proteomes" id="UP001442364">
    <property type="component" value="Unassembled WGS sequence"/>
</dbReference>
<evidence type="ECO:0000313" key="2">
    <source>
        <dbReference type="Proteomes" id="UP001442364"/>
    </source>
</evidence>
<organism evidence="1 2">
    <name type="scientific">[Lactobacillus] rogosae</name>
    <dbReference type="NCBI Taxonomy" id="706562"/>
    <lineage>
        <taxon>Bacteria</taxon>
        <taxon>Bacillati</taxon>
        <taxon>Bacillota</taxon>
        <taxon>Clostridia</taxon>
        <taxon>Lachnospirales</taxon>
        <taxon>Lachnospiraceae</taxon>
        <taxon>Lachnospira</taxon>
    </lineage>
</organism>
<proteinExistence type="predicted"/>
<protein>
    <recommendedName>
        <fullName evidence="3">Flagellar capping protein</fullName>
    </recommendedName>
</protein>
<reference evidence="1 2" key="1">
    <citation type="submission" date="2024-03" db="EMBL/GenBank/DDBJ databases">
        <title>Human intestinal bacterial collection.</title>
        <authorList>
            <person name="Pauvert C."/>
            <person name="Hitch T.C.A."/>
            <person name="Clavel T."/>
        </authorList>
    </citation>
    <scope>NUCLEOTIDE SEQUENCE [LARGE SCALE GENOMIC DNA]</scope>
    <source>
        <strain evidence="1 2">CLA-AA-H255</strain>
    </source>
</reference>
<keyword evidence="2" id="KW-1185">Reference proteome</keyword>
<dbReference type="RefSeq" id="WP_349153756.1">
    <property type="nucleotide sequence ID" value="NZ_DAWDIQ010000003.1"/>
</dbReference>
<comment type="caution">
    <text evidence="1">The sequence shown here is derived from an EMBL/GenBank/DDBJ whole genome shotgun (WGS) entry which is preliminary data.</text>
</comment>